<dbReference type="AlphaFoldDB" id="B0KGC0"/>
<gene>
    <name evidence="3" type="ordered locus">PputGB1_1638</name>
</gene>
<reference evidence="3 4" key="1">
    <citation type="submission" date="2008-01" db="EMBL/GenBank/DDBJ databases">
        <title>Complete sequence of Pseudomonas putida GB-1.</title>
        <authorList>
            <consortium name="US DOE Joint Genome Institute"/>
            <person name="Copeland A."/>
            <person name="Lucas S."/>
            <person name="Lapidus A."/>
            <person name="Barry K."/>
            <person name="Glavina del Rio T."/>
            <person name="Dalin E."/>
            <person name="Tice H."/>
            <person name="Pitluck S."/>
            <person name="Bruce D."/>
            <person name="Goodwin L."/>
            <person name="Chertkov O."/>
            <person name="Brettin T."/>
            <person name="Detter J.C."/>
            <person name="Han C."/>
            <person name="Kuske C.R."/>
            <person name="Schmutz J."/>
            <person name="Larimer F."/>
            <person name="Land M."/>
            <person name="Hauser L."/>
            <person name="Kyrpides N."/>
            <person name="Kim E."/>
            <person name="McCarthy J.K."/>
            <person name="Richardson P."/>
        </authorList>
    </citation>
    <scope>NUCLEOTIDE SEQUENCE [LARGE SCALE GENOMIC DNA]</scope>
    <source>
        <strain evidence="3 4">GB-1</strain>
    </source>
</reference>
<name>B0KGC0_PSEPG</name>
<evidence type="ECO:0000313" key="3">
    <source>
        <dbReference type="EMBL" id="ABY97541.1"/>
    </source>
</evidence>
<dbReference type="InterPro" id="IPR011010">
    <property type="entry name" value="DNA_brk_join_enz"/>
</dbReference>
<dbReference type="InterPro" id="IPR002104">
    <property type="entry name" value="Integrase_catalytic"/>
</dbReference>
<dbReference type="GO" id="GO:0006310">
    <property type="term" value="P:DNA recombination"/>
    <property type="evidence" value="ECO:0007669"/>
    <property type="project" value="UniProtKB-KW"/>
</dbReference>
<dbReference type="Pfam" id="PF00589">
    <property type="entry name" value="Phage_integrase"/>
    <property type="match status" value="1"/>
</dbReference>
<dbReference type="eggNOG" id="COG4974">
    <property type="taxonomic scope" value="Bacteria"/>
</dbReference>
<dbReference type="CDD" id="cd00397">
    <property type="entry name" value="DNA_BRE_C"/>
    <property type="match status" value="1"/>
</dbReference>
<dbReference type="KEGG" id="ppg:PputGB1_1638"/>
<proteinExistence type="predicted"/>
<dbReference type="GO" id="GO:0015074">
    <property type="term" value="P:DNA integration"/>
    <property type="evidence" value="ECO:0007669"/>
    <property type="project" value="InterPro"/>
</dbReference>
<organism evidence="3 4">
    <name type="scientific">Pseudomonas putida (strain GB-1)</name>
    <dbReference type="NCBI Taxonomy" id="76869"/>
    <lineage>
        <taxon>Bacteria</taxon>
        <taxon>Pseudomonadati</taxon>
        <taxon>Pseudomonadota</taxon>
        <taxon>Gammaproteobacteria</taxon>
        <taxon>Pseudomonadales</taxon>
        <taxon>Pseudomonadaceae</taxon>
        <taxon>Pseudomonas</taxon>
    </lineage>
</organism>
<dbReference type="Proteomes" id="UP000002157">
    <property type="component" value="Chromosome"/>
</dbReference>
<accession>B0KGC0</accession>
<dbReference type="PROSITE" id="PS51898">
    <property type="entry name" value="TYR_RECOMBINASE"/>
    <property type="match status" value="1"/>
</dbReference>
<feature type="domain" description="Tyr recombinase" evidence="2">
    <location>
        <begin position="188"/>
        <end position="411"/>
    </location>
</feature>
<dbReference type="SUPFAM" id="SSF56349">
    <property type="entry name" value="DNA breaking-rejoining enzymes"/>
    <property type="match status" value="1"/>
</dbReference>
<dbReference type="HOGENOM" id="CLU_043394_0_0_6"/>
<dbReference type="GO" id="GO:0003677">
    <property type="term" value="F:DNA binding"/>
    <property type="evidence" value="ECO:0007669"/>
    <property type="project" value="InterPro"/>
</dbReference>
<dbReference type="InterPro" id="IPR013762">
    <property type="entry name" value="Integrase-like_cat_sf"/>
</dbReference>
<evidence type="ECO:0000256" key="1">
    <source>
        <dbReference type="ARBA" id="ARBA00023172"/>
    </source>
</evidence>
<protein>
    <submittedName>
        <fullName evidence="3">Integrase family protein</fullName>
    </submittedName>
</protein>
<keyword evidence="1" id="KW-0233">DNA recombination</keyword>
<evidence type="ECO:0000259" key="2">
    <source>
        <dbReference type="PROSITE" id="PS51898"/>
    </source>
</evidence>
<sequence length="459" mass="51788">MTRHTPKVVQQLSSDFKLPDTVDPKGRLTLRKAPKIPFLSYPDGNPCLFGNLFMLYDYDQNYSLADDGGSLKEHAYQLSLIIQYTYNNGISLLNMTESRLKGFLGWIRARKHKGRSPSINRTNIILSKTLDFLYYIGVQSGYPEYVSLQGAIKAERVVKSSIRRASGTTIQIYGWKHSIFLVSDGKSRTGVPIGMDTLEELRQQVDKISSDFIRRRTEVLFNLLEHIGGRRAEVGNVLVSSIIAALKTEDSNPFITIDSRKGVRGATREVPVARHVLEDALEFINTERRSLLSRISKRKKTTIEEDKLFISARTGRPIKVQHATATFHKLKTEAKINGKAHPHQMRHLFLSRLFDERVTAATRSRSSPLFSLDSILEKTVAEIRQLSGHATESGLNPYVKSAKEKVLSEILNSTEQEHPGNTEIAEAVRVLMDELAQVQPSDLEEFLTLKLQQIKEGKS</sequence>
<dbReference type="Gene3D" id="1.10.443.10">
    <property type="entry name" value="Intergrase catalytic core"/>
    <property type="match status" value="1"/>
</dbReference>
<evidence type="ECO:0000313" key="4">
    <source>
        <dbReference type="Proteomes" id="UP000002157"/>
    </source>
</evidence>
<dbReference type="EMBL" id="CP000926">
    <property type="protein sequence ID" value="ABY97541.1"/>
    <property type="molecule type" value="Genomic_DNA"/>
</dbReference>